<keyword evidence="11" id="KW-0407">Ion channel</keyword>
<feature type="domain" description="TRPM-like" evidence="15">
    <location>
        <begin position="452"/>
        <end position="678"/>
    </location>
</feature>
<dbReference type="PANTHER" id="PTHR13800:SF41">
    <property type="entry name" value="PROTEIN CED-11"/>
    <property type="match status" value="1"/>
</dbReference>
<evidence type="ECO:0000313" key="16">
    <source>
        <dbReference type="EMBL" id="PVD34432.1"/>
    </source>
</evidence>
<dbReference type="Gene3D" id="3.90.79.10">
    <property type="entry name" value="Nucleoside Triphosphate Pyrophosphohydrolase"/>
    <property type="match status" value="2"/>
</dbReference>
<keyword evidence="7" id="KW-0106">Calcium</keyword>
<feature type="domain" description="TRPM SLOG" evidence="14">
    <location>
        <begin position="1566"/>
        <end position="1859"/>
    </location>
</feature>
<dbReference type="Pfam" id="PF25969">
    <property type="entry name" value="NUDT9_N"/>
    <property type="match status" value="2"/>
</dbReference>
<keyword evidence="3" id="KW-1003">Cell membrane</keyword>
<keyword evidence="5" id="KW-0107">Calcium channel</keyword>
<feature type="transmembrane region" description="Helical" evidence="13">
    <location>
        <begin position="2375"/>
        <end position="2396"/>
    </location>
</feature>
<feature type="transmembrane region" description="Helical" evidence="13">
    <location>
        <begin position="1098"/>
        <end position="1117"/>
    </location>
</feature>
<evidence type="ECO:0000259" key="15">
    <source>
        <dbReference type="Pfam" id="PF25508"/>
    </source>
</evidence>
<dbReference type="EMBL" id="PZQS01000003">
    <property type="protein sequence ID" value="PVD34432.1"/>
    <property type="molecule type" value="Genomic_DNA"/>
</dbReference>
<sequence>MYLCSDMGFNMYDNYNTYTSMHSRDSSEGILCPSFPAGVIRFVLEGGEDQKDRYYVSVPKDASMDDVARFMASAWRRRTPKLVLTVINSSRYFQPWTKEKFAEEFQAGIIQAANLTEMWILTEGLDLGVSKLIGDAAFVEMTRRKNMELNPLHIKNINAERLPRLNIMGVVSKSCIVYADILNGSHTAAYSVQNVGGKPNLQLFELNPDHTHFVLVEDDLVPDSEALTNFRFALEMRFTKPVGRPRRYCQNFTTLLGSETNISTHDVDPVVTPVIGLLVQGGPSDIDHTLGLLKKKIPVVVIRGSGLAADLVSFAYQEMEERGDAEYLDTYIKPELVRRVSEAFPQDFVNNEIARNQCRDKIIECVRYAHQDNLTFLTIINTFHHDVRLNDLSKYLLMALFKSQLRKKGRQWKEQLQWDLQLTLDWNRPDLAHSEIFNRYNLEKFRVGDHIFHQALIRPNREAFVELFLDRGMEVHMYLNHKRLHNLFENAIDKDFFIGVCIETVLGKTVVGNTGLSNDFIGDVNCDLNRLLYKCTGLQKLVNPYELSMNSLGSYVTNRAVAERRAINTLVLWAALTNRPELAKVLWKRTEDPMAMALIVSMILHRLGSRWCKDLDLRQRIKESAAKFGKMAVEMLKLTYAESSTFAFSALSKCLDDFNNRTVVELAKMSENKYFIAHPCCQKWLAQRWLGNIHVRELDWGYFKLPDFIKIYLSVFLIFPMFLWITFVPTDGDKNVIIEEDEDEVIDEAAENSMLLRITSVEDKLRKRKKKGGLTVTIKNALSSGNGSYRLPFWKQIYYLWAAPITKFWLNLMFSIAYLALFSIALMMPACGSVVLNSIVFVWTLTIWVELTRRTFVKKRRYPEVRIKWHCIEIIGILLFILTFLAVRILPHFVEYVTYMTSKFFMSLGLLFFYYRTMGTYIPISPTLGPAIVSVIAMTKKDFYNWMRLYLMVLVSGAITIHAVIYPSAPIAEESIRAALQRAIFGLFLTKIDDLDGTSLCSIIPFKSYLLEKLQLRFCAASQLKTLETCPHGSWANYVMVVQYLFNVKLIFVTILYAMFSSTMGKVQKESIEIWKYQRYMMVVDFEERLILPTPLTLLTYIMYVIKWTCQLIWMAIRRMLNLCRCCRKKPDYADAGSKIQIVKFRRTQDYNYWKSCIERFVENEKAVEKEENRAKAQSESLDQLLEEVRQHRALGRQLNDRIIQMETNFTNSCLLLEEMKHMIERLNPKTQVLPQEPQKLLHISARQSPYPGTRIRRFPVFDKYVLWEVVYDSYDPAVYTKPVSEFPERIQIFVDPDILQLRQQLDERQKLPAEEAELLPSLPEFHPLHNALTSTVINDINIEVDRTSWIAVDNHPLRYKLDATDLPQNPLGRTGLRGRGKLWRWGPNHSISAVVTRWRRKYSPLGRPLDPLLVEGKRVLEFIIVQRPDTGEMTLPGGNVYGKTTAYSVMCEQFLKGVFQEEEVEGSLKLDQEDMVNFFAQFARSSSSLTFTDSRMDMAACGFSASIIYRGYIDDIANTDNAWREAEVWNFHYELCDMFDDKIKEAAENEVDCEMFQHRLSKDRHYVCVPKNANADDVARYMAVAWQRRTPKMILTILSSPEYYQAWERESFAEDFQAGLIQAANLTEMWILTEGVDVGMSKLIGDAVFVEMTTRLNIEQNSLHLKNIQTERLPPLNIFGVVARSKLLYSELLHGTKVFFNVNRENTNQLFELNPDHTHFIVVDDDCDTDSLNSFRFALEMRFTKPVGRPRRYRSLFTHVFFFCAEKEENKKSDAESMLTPVVGILVQGGPPDIEHTLNLIKKKIPVIIVHGSGLAADLVSFAYLEMEKKSDTEYLDGYIKPELLRRLTEAFPQNFANSEIARKECRDKIIECVRNAKQENLTFLIIINAKKPEERLSDLSKYLLMALFQSESMRKDALWWEQVQWDLQLALDWNRPDLANSHIFHRYNLNRFRVEDNMFHAALLRPNRERFVDLFLARGMTVHEYLNHKRLLNLFENALDKDFFIGVCQETILRKSLEGKAVCKNFIGGADCELNRLLFKCTGLQKLVDPFELSMNSLRPYISDRAAAERQAVNALVFWATLTYREEMAKVLWKRTADPIAVALLVSMILSRISYKYCDDVDMKGKVKATAVTFGKMAVEMLNLSYEESSTFTFLLLNKRLEDFNNRTLMELARLSKNRRFIAHPCCQKWLGQRWTGNISVREVDWGLFALPDFIKIYLSMFFILPMFMWISFLPTEIDRIGGPGEFYLKGIFQNIVNDLLQIENRVAHFGKYIKTMLPVYGGEIRLPFWKKIYYLWSAPISKFWLYLMFYVAYLIVYTLALWTPDCGDIFINTVVFLWTLSMWMELICSVYIKQKKNPELKITSELTEIGIVLLLLIVFCALRILPHFINIISFMKAKFFVSIGLLFFIYRGMFLFIPASSELGPMLINIIAIMGKDFKTWLKIYLIVAIAGGITVHAVIYPSAAVSEETFRRAFKRALFGIFLADISDLDASERLLLETCPHRSWNNYIIVGQYLFLVRLVLWATIYAMYTATVGRLRTESIELWKYQRQKVILDFEERPILPPPLTFFTHSAYLVKGAVQVLWKCFRRCGAICGLCLSSSSISQEKVKMKFRSVKDDIHWKTLINRFVEKKEKEKMEETRAQSQSDNLNRIWEEVKQQQVLGRQLNDRIMQLENQFTNTCLLLEEMKHMIINLNPKTEVLPQEPKKMLHTESRQSPYSGTFIRRYPVFDKYVPWEVPYESYDPVVYTAPVSEFPEDIQMFVDPDIFEIKRLAEERQLSGEETSDLPPLPEFSPVYNTTCIISINGVNAELDRTSWITVDGQPLYYKVDASNIPQNPLGRTGLWGRGKFWRWGPNHKIVAVISRWRRKYSAKGQPLGHMVVDGKRVLEFIAVKHPTTGELTLPGGDVYGRTTAYSVLCEEFLKSVFLEQDVEGSLKLDKEDMIRFFAQFARSSNPSTSSDKDTSQSSGFTSSILYRGYIDSVLNTDNAWREAEVWNFHYNEQDIFDEKIKERAEVWREVTPYMHLHGNLDTIVMTAARIHNAYYVE</sequence>
<keyword evidence="9" id="KW-0406">Ion transport</keyword>
<evidence type="ECO:0000256" key="4">
    <source>
        <dbReference type="ARBA" id="ARBA00022568"/>
    </source>
</evidence>
<dbReference type="Pfam" id="PF18139">
    <property type="entry name" value="LSDAT_euk"/>
    <property type="match status" value="2"/>
</dbReference>
<evidence type="ECO:0000256" key="1">
    <source>
        <dbReference type="ARBA" id="ARBA00004651"/>
    </source>
</evidence>
<dbReference type="SUPFAM" id="SSF55811">
    <property type="entry name" value="Nudix"/>
    <property type="match status" value="2"/>
</dbReference>
<evidence type="ECO:0008006" key="18">
    <source>
        <dbReference type="Google" id="ProtNLM"/>
    </source>
</evidence>
<feature type="transmembrane region" description="Helical" evidence="13">
    <location>
        <begin position="2443"/>
        <end position="2464"/>
    </location>
</feature>
<feature type="domain" description="TRPM-like" evidence="15">
    <location>
        <begin position="1951"/>
        <end position="2186"/>
    </location>
</feature>
<evidence type="ECO:0000256" key="7">
    <source>
        <dbReference type="ARBA" id="ARBA00022837"/>
    </source>
</evidence>
<feature type="transmembrane region" description="Helical" evidence="13">
    <location>
        <begin position="2332"/>
        <end position="2355"/>
    </location>
</feature>
<reference evidence="16 17" key="1">
    <citation type="submission" date="2018-04" db="EMBL/GenBank/DDBJ databases">
        <title>The genome of golden apple snail Pomacea canaliculata provides insight into stress tolerance and invasive adaptation.</title>
        <authorList>
            <person name="Liu C."/>
            <person name="Liu B."/>
            <person name="Ren Y."/>
            <person name="Zhang Y."/>
            <person name="Wang H."/>
            <person name="Li S."/>
            <person name="Jiang F."/>
            <person name="Yin L."/>
            <person name="Zhang G."/>
            <person name="Qian W."/>
            <person name="Fan W."/>
        </authorList>
    </citation>
    <scope>NUCLEOTIDE SEQUENCE [LARGE SCALE GENOMIC DNA]</scope>
    <source>
        <strain evidence="16">SZHN2017</strain>
        <tissue evidence="16">Muscle</tissue>
    </source>
</reference>
<keyword evidence="4" id="KW-0109">Calcium transport</keyword>
<accession>A0A2T7PM12</accession>
<keyword evidence="10 13" id="KW-0472">Membrane</keyword>
<comment type="caution">
    <text evidence="16">The sequence shown here is derived from an EMBL/GenBank/DDBJ whole genome shotgun (WGS) entry which is preliminary data.</text>
</comment>
<feature type="transmembrane region" description="Helical" evidence="13">
    <location>
        <begin position="711"/>
        <end position="728"/>
    </location>
</feature>
<evidence type="ECO:0000256" key="2">
    <source>
        <dbReference type="ARBA" id="ARBA00022448"/>
    </source>
</evidence>
<keyword evidence="8 13" id="KW-1133">Transmembrane helix</keyword>
<organism evidence="16 17">
    <name type="scientific">Pomacea canaliculata</name>
    <name type="common">Golden apple snail</name>
    <dbReference type="NCBI Taxonomy" id="400727"/>
    <lineage>
        <taxon>Eukaryota</taxon>
        <taxon>Metazoa</taxon>
        <taxon>Spiralia</taxon>
        <taxon>Lophotrochozoa</taxon>
        <taxon>Mollusca</taxon>
        <taxon>Gastropoda</taxon>
        <taxon>Caenogastropoda</taxon>
        <taxon>Architaenioglossa</taxon>
        <taxon>Ampullarioidea</taxon>
        <taxon>Ampullariidae</taxon>
        <taxon>Pomacea</taxon>
    </lineage>
</organism>
<protein>
    <recommendedName>
        <fullName evidence="18">TRPM SLOG domain-containing protein</fullName>
    </recommendedName>
</protein>
<feature type="coiled-coil region" evidence="12">
    <location>
        <begin position="1158"/>
        <end position="1202"/>
    </location>
</feature>
<evidence type="ECO:0000256" key="10">
    <source>
        <dbReference type="ARBA" id="ARBA00023136"/>
    </source>
</evidence>
<keyword evidence="2" id="KW-0813">Transport</keyword>
<feature type="transmembrane region" description="Helical" evidence="13">
    <location>
        <begin position="949"/>
        <end position="969"/>
    </location>
</feature>
<dbReference type="InterPro" id="IPR041491">
    <property type="entry name" value="TRPM_SLOG"/>
</dbReference>
<evidence type="ECO:0000256" key="5">
    <source>
        <dbReference type="ARBA" id="ARBA00022673"/>
    </source>
</evidence>
<dbReference type="Proteomes" id="UP000245119">
    <property type="component" value="Linkage Group LG3"/>
</dbReference>
<feature type="transmembrane region" description="Helical" evidence="13">
    <location>
        <begin position="1041"/>
        <end position="1060"/>
    </location>
</feature>
<evidence type="ECO:0000256" key="11">
    <source>
        <dbReference type="ARBA" id="ARBA00023303"/>
    </source>
</evidence>
<keyword evidence="12" id="KW-0175">Coiled coil</keyword>
<gene>
    <name evidence="16" type="ORF">C0Q70_05705</name>
</gene>
<evidence type="ECO:0000313" key="17">
    <source>
        <dbReference type="Proteomes" id="UP000245119"/>
    </source>
</evidence>
<evidence type="ECO:0000256" key="13">
    <source>
        <dbReference type="SAM" id="Phobius"/>
    </source>
</evidence>
<feature type="transmembrane region" description="Helical" evidence="13">
    <location>
        <begin position="808"/>
        <end position="828"/>
    </location>
</feature>
<dbReference type="PANTHER" id="PTHR13800">
    <property type="entry name" value="TRANSIENT RECEPTOR POTENTIAL CATION CHANNEL, SUBFAMILY M, MEMBER 6"/>
    <property type="match status" value="1"/>
</dbReference>
<feature type="transmembrane region" description="Helical" evidence="13">
    <location>
        <begin position="871"/>
        <end position="890"/>
    </location>
</feature>
<evidence type="ECO:0000256" key="12">
    <source>
        <dbReference type="SAM" id="Coils"/>
    </source>
</evidence>
<dbReference type="OrthoDB" id="301415at2759"/>
<evidence type="ECO:0000256" key="6">
    <source>
        <dbReference type="ARBA" id="ARBA00022692"/>
    </source>
</evidence>
<dbReference type="InterPro" id="IPR050927">
    <property type="entry name" value="TRPM"/>
</dbReference>
<evidence type="ECO:0000256" key="9">
    <source>
        <dbReference type="ARBA" id="ARBA00023065"/>
    </source>
</evidence>
<feature type="transmembrane region" description="Helical" evidence="13">
    <location>
        <begin position="2306"/>
        <end position="2326"/>
    </location>
</feature>
<feature type="transmembrane region" description="Helical" evidence="13">
    <location>
        <begin position="834"/>
        <end position="851"/>
    </location>
</feature>
<dbReference type="Pfam" id="PF25508">
    <property type="entry name" value="TRPM2"/>
    <property type="match status" value="2"/>
</dbReference>
<comment type="subcellular location">
    <subcellularLocation>
        <location evidence="1">Cell membrane</location>
        <topology evidence="1">Multi-pass membrane protein</topology>
    </subcellularLocation>
</comment>
<proteinExistence type="predicted"/>
<feature type="domain" description="TRPM SLOG" evidence="14">
    <location>
        <begin position="55"/>
        <end position="348"/>
    </location>
</feature>
<feature type="transmembrane region" description="Helical" evidence="13">
    <location>
        <begin position="2219"/>
        <end position="2236"/>
    </location>
</feature>
<keyword evidence="6 13" id="KW-0812">Transmembrane</keyword>
<dbReference type="GO" id="GO:0005262">
    <property type="term" value="F:calcium channel activity"/>
    <property type="evidence" value="ECO:0007669"/>
    <property type="project" value="UniProtKB-KW"/>
</dbReference>
<dbReference type="InterPro" id="IPR015797">
    <property type="entry name" value="NUDIX_hydrolase-like_dom_sf"/>
</dbReference>
<name>A0A2T7PM12_POMCA</name>
<evidence type="ECO:0000256" key="3">
    <source>
        <dbReference type="ARBA" id="ARBA00022475"/>
    </source>
</evidence>
<keyword evidence="17" id="KW-1185">Reference proteome</keyword>
<dbReference type="GO" id="GO:0005886">
    <property type="term" value="C:plasma membrane"/>
    <property type="evidence" value="ECO:0007669"/>
    <property type="project" value="UniProtKB-SubCell"/>
</dbReference>
<dbReference type="InterPro" id="IPR057366">
    <property type="entry name" value="TRPM-like"/>
</dbReference>
<evidence type="ECO:0000259" key="14">
    <source>
        <dbReference type="Pfam" id="PF18139"/>
    </source>
</evidence>
<evidence type="ECO:0000256" key="8">
    <source>
        <dbReference type="ARBA" id="ARBA00022989"/>
    </source>
</evidence>